<protein>
    <submittedName>
        <fullName evidence="1">Uncharacterized protein</fullName>
    </submittedName>
</protein>
<dbReference type="RefSeq" id="WP_001178948.1">
    <property type="nucleotide sequence ID" value="NZ_AERY01000103.1"/>
</dbReference>
<dbReference type="EMBL" id="CP031743">
    <property type="protein sequence ID" value="AXQ91326.1"/>
    <property type="molecule type" value="Genomic_DNA"/>
</dbReference>
<sequence length="104" mass="11878">MQNFKTHSKPSKKLLVPMSTRVPVEVQELVDELVGSHERGRAKWIREAINLKLEVDLGQSSIDELKKSKNTMNSSEYLSVFKSIFSLFHTSKKPDVRDRALGVH</sequence>
<reference evidence="1" key="1">
    <citation type="submission" date="2018-08" db="EMBL/GenBank/DDBJ databases">
        <title>Complete genome sequence of Acinetobacter baumannii strain WM99c.</title>
        <authorList>
            <person name="Nigro S.J."/>
            <person name="Wick R.R."/>
            <person name="Holt K.E."/>
            <person name="Hall R.M."/>
        </authorList>
    </citation>
    <scope>NUCLEOTIDE SEQUENCE</scope>
    <source>
        <strain evidence="1">WM99c</strain>
    </source>
</reference>
<evidence type="ECO:0000313" key="1">
    <source>
        <dbReference type="EMBL" id="AXQ91326.1"/>
    </source>
</evidence>
<accession>A0A385EZC4</accession>
<dbReference type="AlphaFoldDB" id="A0A385EZC4"/>
<gene>
    <name evidence="1" type="ORF">BSF95_02966</name>
</gene>
<name>A0A385EZC4_ACIBA</name>
<organism evidence="1">
    <name type="scientific">Acinetobacter baumannii WM99c</name>
    <dbReference type="NCBI Taxonomy" id="945555"/>
    <lineage>
        <taxon>Bacteria</taxon>
        <taxon>Pseudomonadati</taxon>
        <taxon>Pseudomonadota</taxon>
        <taxon>Gammaproteobacteria</taxon>
        <taxon>Moraxellales</taxon>
        <taxon>Moraxellaceae</taxon>
        <taxon>Acinetobacter</taxon>
        <taxon>Acinetobacter calcoaceticus/baumannii complex</taxon>
    </lineage>
</organism>
<proteinExistence type="predicted"/>